<evidence type="ECO:0000313" key="7">
    <source>
        <dbReference type="Proteomes" id="UP000235346"/>
    </source>
</evidence>
<keyword evidence="7" id="KW-1185">Reference proteome</keyword>
<keyword evidence="6" id="KW-0969">Cilium</keyword>
<evidence type="ECO:0000256" key="4">
    <source>
        <dbReference type="ARBA" id="ARBA00023143"/>
    </source>
</evidence>
<reference evidence="6 7" key="1">
    <citation type="submission" date="2018-01" db="EMBL/GenBank/DDBJ databases">
        <title>Halomonas endophytica sp. nov., isolated from storage liquid in the stems of Populus euphratica.</title>
        <authorList>
            <person name="Chen C."/>
        </authorList>
    </citation>
    <scope>NUCLEOTIDE SEQUENCE [LARGE SCALE GENOMIC DNA]</scope>
    <source>
        <strain evidence="6 7">DSM 26881</strain>
    </source>
</reference>
<keyword evidence="4 5" id="KW-0975">Bacterial flagellum</keyword>
<dbReference type="PANTHER" id="PTHR34653:SF1">
    <property type="entry name" value="FLAGELLAR HOOK-BASAL BODY COMPLEX PROTEIN FLIE"/>
    <property type="match status" value="1"/>
</dbReference>
<dbReference type="OrthoDB" id="8909229at2"/>
<evidence type="ECO:0000256" key="5">
    <source>
        <dbReference type="HAMAP-Rule" id="MF_00724"/>
    </source>
</evidence>
<comment type="subcellular location">
    <subcellularLocation>
        <location evidence="1 5">Bacterial flagellum basal body</location>
    </subcellularLocation>
</comment>
<dbReference type="GO" id="GO:0005198">
    <property type="term" value="F:structural molecule activity"/>
    <property type="evidence" value="ECO:0007669"/>
    <property type="project" value="UniProtKB-UniRule"/>
</dbReference>
<dbReference type="Proteomes" id="UP000235346">
    <property type="component" value="Unassembled WGS sequence"/>
</dbReference>
<dbReference type="GO" id="GO:0003774">
    <property type="term" value="F:cytoskeletal motor activity"/>
    <property type="evidence" value="ECO:0007669"/>
    <property type="project" value="InterPro"/>
</dbReference>
<dbReference type="NCBIfam" id="TIGR00205">
    <property type="entry name" value="fliE"/>
    <property type="match status" value="1"/>
</dbReference>
<dbReference type="PRINTS" id="PR01006">
    <property type="entry name" value="FLGHOOKFLIE"/>
</dbReference>
<organism evidence="6 7">
    <name type="scientific">Halomonas heilongjiangensis</name>
    <dbReference type="NCBI Taxonomy" id="1387883"/>
    <lineage>
        <taxon>Bacteria</taxon>
        <taxon>Pseudomonadati</taxon>
        <taxon>Pseudomonadota</taxon>
        <taxon>Gammaproteobacteria</taxon>
        <taxon>Oceanospirillales</taxon>
        <taxon>Halomonadaceae</taxon>
        <taxon>Halomonas</taxon>
    </lineage>
</organism>
<dbReference type="Pfam" id="PF02049">
    <property type="entry name" value="FliE"/>
    <property type="match status" value="1"/>
</dbReference>
<dbReference type="RefSeq" id="WP_102627937.1">
    <property type="nucleotide sequence ID" value="NZ_PDOH01000014.1"/>
</dbReference>
<comment type="caution">
    <text evidence="6">The sequence shown here is derived from an EMBL/GenBank/DDBJ whole genome shotgun (WGS) entry which is preliminary data.</text>
</comment>
<accession>A0A2N7TMI7</accession>
<dbReference type="GO" id="GO:0071973">
    <property type="term" value="P:bacterial-type flagellum-dependent cell motility"/>
    <property type="evidence" value="ECO:0007669"/>
    <property type="project" value="InterPro"/>
</dbReference>
<dbReference type="AlphaFoldDB" id="A0A2N7TMI7"/>
<evidence type="ECO:0000256" key="3">
    <source>
        <dbReference type="ARBA" id="ARBA00018024"/>
    </source>
</evidence>
<keyword evidence="6" id="KW-0282">Flagellum</keyword>
<dbReference type="PANTHER" id="PTHR34653">
    <property type="match status" value="1"/>
</dbReference>
<evidence type="ECO:0000313" key="6">
    <source>
        <dbReference type="EMBL" id="PMR69406.1"/>
    </source>
</evidence>
<dbReference type="InterPro" id="IPR001624">
    <property type="entry name" value="FliE"/>
</dbReference>
<name>A0A2N7TMI7_9GAMM</name>
<evidence type="ECO:0000256" key="1">
    <source>
        <dbReference type="ARBA" id="ARBA00004117"/>
    </source>
</evidence>
<comment type="similarity">
    <text evidence="2 5">Belongs to the FliE family.</text>
</comment>
<dbReference type="EMBL" id="PNRE01000048">
    <property type="protein sequence ID" value="PMR69406.1"/>
    <property type="molecule type" value="Genomic_DNA"/>
</dbReference>
<dbReference type="GO" id="GO:0009425">
    <property type="term" value="C:bacterial-type flagellum basal body"/>
    <property type="evidence" value="ECO:0007669"/>
    <property type="project" value="UniProtKB-SubCell"/>
</dbReference>
<dbReference type="HAMAP" id="MF_00724">
    <property type="entry name" value="FliE"/>
    <property type="match status" value="1"/>
</dbReference>
<protein>
    <recommendedName>
        <fullName evidence="3 5">Flagellar hook-basal body complex protein FliE</fullName>
    </recommendedName>
</protein>
<keyword evidence="6" id="KW-0966">Cell projection</keyword>
<sequence length="109" mass="11355">MSSPAIQSALTQMQSLATQAAGQSPKGQQVATAVGAGGFAGELQASIQRINLLQQASAAKAEAFQAGDPGVELNDLMVDMQKASVAFQMGVQVRNRLVSAYKDVMNMQV</sequence>
<gene>
    <name evidence="5" type="primary">fliE</name>
    <name evidence="6" type="ORF">C1H66_11030</name>
</gene>
<proteinExistence type="inferred from homology"/>
<evidence type="ECO:0000256" key="2">
    <source>
        <dbReference type="ARBA" id="ARBA00009272"/>
    </source>
</evidence>